<reference evidence="7 8" key="1">
    <citation type="journal article" date="2011" name="Genome Biol. Evol.">
        <title>Reductive evolution of bacterial genome in insect gut environment.</title>
        <authorList>
            <person name="Nikoh N."/>
            <person name="Hosokawa T."/>
            <person name="Ohshima K."/>
            <person name="Hattori M."/>
            <person name="Fukatsu T."/>
        </authorList>
    </citation>
    <scope>NUCLEOTIDE SEQUENCE [LARGE SCALE GENOMIC DNA]</scope>
    <source>
        <strain evidence="7 8">Mpkobe</strain>
    </source>
</reference>
<accession>C5WCV3</accession>
<organism evidence="7 8">
    <name type="scientific">Candidatus Ishikawaella capsulata Mpkobe</name>
    <dbReference type="NCBI Taxonomy" id="476281"/>
    <lineage>
        <taxon>Bacteria</taxon>
        <taxon>Pseudomonadati</taxon>
        <taxon>Pseudomonadota</taxon>
        <taxon>Gammaproteobacteria</taxon>
        <taxon>Enterobacterales</taxon>
        <taxon>Enterobacteriaceae</taxon>
        <taxon>Candidatus Ishikawella</taxon>
    </lineage>
</organism>
<dbReference type="GO" id="GO:0008999">
    <property type="term" value="F:protein-N-terminal-alanine acetyltransferase activity"/>
    <property type="evidence" value="ECO:0007669"/>
    <property type="project" value="UniProtKB-EC"/>
</dbReference>
<dbReference type="GO" id="GO:0005737">
    <property type="term" value="C:cytoplasm"/>
    <property type="evidence" value="ECO:0007669"/>
    <property type="project" value="UniProtKB-SubCell"/>
</dbReference>
<evidence type="ECO:0000256" key="3">
    <source>
        <dbReference type="ARBA" id="ARBA00022679"/>
    </source>
</evidence>
<dbReference type="Pfam" id="PF00583">
    <property type="entry name" value="Acetyltransf_1"/>
    <property type="match status" value="1"/>
</dbReference>
<comment type="catalytic activity">
    <reaction evidence="5">
        <text>N-terminal L-alanyl-[ribosomal protein bS18] + acetyl-CoA = N-terminal N(alpha)-acetyl-L-alanyl-[ribosomal protein bS18] + CoA + H(+)</text>
        <dbReference type="Rhea" id="RHEA:43756"/>
        <dbReference type="Rhea" id="RHEA-COMP:10676"/>
        <dbReference type="Rhea" id="RHEA-COMP:10677"/>
        <dbReference type="ChEBI" id="CHEBI:15378"/>
        <dbReference type="ChEBI" id="CHEBI:57287"/>
        <dbReference type="ChEBI" id="CHEBI:57288"/>
        <dbReference type="ChEBI" id="CHEBI:64718"/>
        <dbReference type="ChEBI" id="CHEBI:83683"/>
        <dbReference type="EC" id="2.3.1.266"/>
    </reaction>
</comment>
<dbReference type="CDD" id="cd04301">
    <property type="entry name" value="NAT_SF"/>
    <property type="match status" value="1"/>
</dbReference>
<dbReference type="PROSITE" id="PS51186">
    <property type="entry name" value="GNAT"/>
    <property type="match status" value="1"/>
</dbReference>
<dbReference type="InterPro" id="IPR000182">
    <property type="entry name" value="GNAT_dom"/>
</dbReference>
<sequence length="147" mass="17377">MIEIFSLTNDQIDQVVNIEQCDKLSNWDKKTFIIHTGKKYFNLCLSLNKTIVGFAITQVIIDEASLLKISIHPIYQRRGYGSKLLEYLIKKLQQRNIFIIWLEVRISNFPAIYFYEKLGFNCVHRRLNYYKTVNGYEDAMIMARSII</sequence>
<name>C5WCV3_9ENTR</name>
<feature type="domain" description="N-acetyltransferase" evidence="6">
    <location>
        <begin position="2"/>
        <end position="147"/>
    </location>
</feature>
<dbReference type="NCBIfam" id="TIGR01575">
    <property type="entry name" value="rimI"/>
    <property type="match status" value="1"/>
</dbReference>
<keyword evidence="8" id="KW-1185">Reference proteome</keyword>
<dbReference type="EC" id="2.3.1.266" evidence="5"/>
<gene>
    <name evidence="7" type="primary">rimI</name>
    <name evidence="7" type="ORF">ICMP_305</name>
</gene>
<evidence type="ECO:0000313" key="7">
    <source>
        <dbReference type="EMBL" id="BAH83159.1"/>
    </source>
</evidence>
<dbReference type="KEGG" id="icp:ICMP_305"/>
<dbReference type="STRING" id="476281.ICMP_305"/>
<dbReference type="RefSeq" id="WP_041069185.1">
    <property type="nucleotide sequence ID" value="NZ_AP010872.1"/>
</dbReference>
<dbReference type="AlphaFoldDB" id="C5WCV3"/>
<dbReference type="InterPro" id="IPR050680">
    <property type="entry name" value="YpeA/RimI_acetyltransf"/>
</dbReference>
<dbReference type="HOGENOM" id="CLU_013985_23_2_6"/>
<comment type="subcellular location">
    <subcellularLocation>
        <location evidence="5">Cytoplasm</location>
    </subcellularLocation>
</comment>
<evidence type="ECO:0000313" key="8">
    <source>
        <dbReference type="Proteomes" id="UP000061704"/>
    </source>
</evidence>
<dbReference type="InterPro" id="IPR016181">
    <property type="entry name" value="Acyl_CoA_acyltransferase"/>
</dbReference>
<keyword evidence="3 7" id="KW-0808">Transferase</keyword>
<dbReference type="PANTHER" id="PTHR43420:SF12">
    <property type="entry name" value="N-ACETYLTRANSFERASE DOMAIN-CONTAINING PROTEIN"/>
    <property type="match status" value="1"/>
</dbReference>
<dbReference type="OrthoDB" id="9796919at2"/>
<dbReference type="Proteomes" id="UP000061704">
    <property type="component" value="Chromosome"/>
</dbReference>
<evidence type="ECO:0000256" key="2">
    <source>
        <dbReference type="ARBA" id="ARBA00022490"/>
    </source>
</evidence>
<keyword evidence="2 5" id="KW-0963">Cytoplasm</keyword>
<dbReference type="SUPFAM" id="SSF55729">
    <property type="entry name" value="Acyl-CoA N-acyltransferases (Nat)"/>
    <property type="match status" value="1"/>
</dbReference>
<dbReference type="PANTHER" id="PTHR43420">
    <property type="entry name" value="ACETYLTRANSFERASE"/>
    <property type="match status" value="1"/>
</dbReference>
<dbReference type="EMBL" id="AP010872">
    <property type="protein sequence ID" value="BAH83159.1"/>
    <property type="molecule type" value="Genomic_DNA"/>
</dbReference>
<comment type="function">
    <text evidence="5">Acetylates the N-terminal alanine of ribosomal protein bS18.</text>
</comment>
<evidence type="ECO:0000256" key="1">
    <source>
        <dbReference type="ARBA" id="ARBA00005395"/>
    </source>
</evidence>
<evidence type="ECO:0000256" key="4">
    <source>
        <dbReference type="ARBA" id="ARBA00023315"/>
    </source>
</evidence>
<evidence type="ECO:0000259" key="6">
    <source>
        <dbReference type="PROSITE" id="PS51186"/>
    </source>
</evidence>
<dbReference type="Gene3D" id="3.40.630.30">
    <property type="match status" value="1"/>
</dbReference>
<dbReference type="InterPro" id="IPR006464">
    <property type="entry name" value="AcTrfase_RimI/Ard1"/>
</dbReference>
<evidence type="ECO:0000256" key="5">
    <source>
        <dbReference type="RuleBase" id="RU363094"/>
    </source>
</evidence>
<comment type="similarity">
    <text evidence="1 5">Belongs to the acetyltransferase family. RimI subfamily.</text>
</comment>
<keyword evidence="4" id="KW-0012">Acyltransferase</keyword>
<proteinExistence type="inferred from homology"/>
<protein>
    <recommendedName>
        <fullName evidence="5">[Ribosomal protein bS18]-alanine N-acetyltransferase</fullName>
        <ecNumber evidence="5">2.3.1.266</ecNumber>
    </recommendedName>
</protein>